<protein>
    <submittedName>
        <fullName evidence="3">5'-nucleotidase, lipoprotein e(P4) family</fullName>
    </submittedName>
</protein>
<dbReference type="KEGG" id="nbe:Back2_00730"/>
<dbReference type="InterPro" id="IPR023214">
    <property type="entry name" value="HAD_sf"/>
</dbReference>
<keyword evidence="3" id="KW-0449">Lipoprotein</keyword>
<dbReference type="SFLD" id="SFLDG01125">
    <property type="entry name" value="C1.1:_Acid_Phosphatase_Like"/>
    <property type="match status" value="1"/>
</dbReference>
<sequence length="276" mass="30465">MNTKWFQRKSRVAATSALVTAAAAGAFVLGVSSSGSAASASPCSDPVTQYYRALQYQQSANNAALQIQTWRRAADQLDRILASKVARTSHKPLAIMTDLDETVLDNSALLARDLEQCHTYTSWDTWNDWELHGNPTLTAGARWFFAYANSKHVAIYYVSDRYQQNISATLATLNTLGLPQAVASHTLLYTTDANTKAVRRASIEKNHTLLMQFGDQLVDFDGSFKGLTSDQQHVRATQLASHWGRDWIMFPNAAYGKWGSATLNAWNAPVVVGYPQ</sequence>
<dbReference type="AlphaFoldDB" id="A0A3G9IBX1"/>
<name>A0A3G9IBX1_9ACTN</name>
<keyword evidence="4" id="KW-1185">Reference proteome</keyword>
<dbReference type="SFLD" id="SFLDS00003">
    <property type="entry name" value="Haloacid_Dehalogenase"/>
    <property type="match status" value="1"/>
</dbReference>
<organism evidence="3 4">
    <name type="scientific">Nocardioides baekrokdamisoli</name>
    <dbReference type="NCBI Taxonomy" id="1804624"/>
    <lineage>
        <taxon>Bacteria</taxon>
        <taxon>Bacillati</taxon>
        <taxon>Actinomycetota</taxon>
        <taxon>Actinomycetes</taxon>
        <taxon>Propionibacteriales</taxon>
        <taxon>Nocardioidaceae</taxon>
        <taxon>Nocardioides</taxon>
    </lineage>
</organism>
<proteinExistence type="predicted"/>
<feature type="chain" id="PRO_5039259198" evidence="2">
    <location>
        <begin position="38"/>
        <end position="276"/>
    </location>
</feature>
<reference evidence="3 4" key="1">
    <citation type="submission" date="2018-11" db="EMBL/GenBank/DDBJ databases">
        <title>Complete genome sequence of Nocardioides baekrokdamisoli strain KCTC 39748.</title>
        <authorList>
            <person name="Kang S.W."/>
            <person name="Lee K.C."/>
            <person name="Kim K.K."/>
            <person name="Kim J.S."/>
            <person name="Kim D.S."/>
            <person name="Ko S.H."/>
            <person name="Yang S.H."/>
            <person name="Shin Y.K."/>
            <person name="Lee J.S."/>
        </authorList>
    </citation>
    <scope>NUCLEOTIDE SEQUENCE [LARGE SCALE GENOMIC DNA]</scope>
    <source>
        <strain evidence="3 4">KCTC 39748</strain>
    </source>
</reference>
<dbReference type="EMBL" id="AP019307">
    <property type="protein sequence ID" value="BBH15786.1"/>
    <property type="molecule type" value="Genomic_DNA"/>
</dbReference>
<dbReference type="InterPro" id="IPR036412">
    <property type="entry name" value="HAD-like_sf"/>
</dbReference>
<accession>A0A3G9IBX1</accession>
<dbReference type="Pfam" id="PF03767">
    <property type="entry name" value="Acid_phosphat_B"/>
    <property type="match status" value="1"/>
</dbReference>
<feature type="signal peptide" evidence="2">
    <location>
        <begin position="1"/>
        <end position="37"/>
    </location>
</feature>
<keyword evidence="1 2" id="KW-0732">Signal</keyword>
<dbReference type="GO" id="GO:0009279">
    <property type="term" value="C:cell outer membrane"/>
    <property type="evidence" value="ECO:0007669"/>
    <property type="project" value="InterPro"/>
</dbReference>
<dbReference type="SUPFAM" id="SSF56784">
    <property type="entry name" value="HAD-like"/>
    <property type="match status" value="1"/>
</dbReference>
<dbReference type="Proteomes" id="UP000271573">
    <property type="component" value="Chromosome"/>
</dbReference>
<dbReference type="OrthoDB" id="395856at2"/>
<gene>
    <name evidence="3" type="ORF">Back2_00730</name>
</gene>
<dbReference type="InterPro" id="IPR006423">
    <property type="entry name" value="Lipo_e_P4"/>
</dbReference>
<dbReference type="RefSeq" id="WP_125565690.1">
    <property type="nucleotide sequence ID" value="NZ_AP019307.1"/>
</dbReference>
<evidence type="ECO:0000256" key="2">
    <source>
        <dbReference type="SAM" id="SignalP"/>
    </source>
</evidence>
<evidence type="ECO:0000256" key="1">
    <source>
        <dbReference type="ARBA" id="ARBA00022729"/>
    </source>
</evidence>
<evidence type="ECO:0000313" key="4">
    <source>
        <dbReference type="Proteomes" id="UP000271573"/>
    </source>
</evidence>
<dbReference type="Gene3D" id="3.40.50.1000">
    <property type="entry name" value="HAD superfamily/HAD-like"/>
    <property type="match status" value="1"/>
</dbReference>
<evidence type="ECO:0000313" key="3">
    <source>
        <dbReference type="EMBL" id="BBH15786.1"/>
    </source>
</evidence>
<dbReference type="InterPro" id="IPR005519">
    <property type="entry name" value="Acid_phosphat_B-like"/>
</dbReference>